<protein>
    <submittedName>
        <fullName evidence="3">Uncharacterized protein</fullName>
    </submittedName>
</protein>
<gene>
    <name evidence="2" type="ORF">SAMN04488598_1861</name>
    <name evidence="3" type="ORF">SAMN04515652_1811</name>
</gene>
<proteinExistence type="predicted"/>
<dbReference type="EMBL" id="FNBJ01000086">
    <property type="protein sequence ID" value="SDG29369.1"/>
    <property type="molecule type" value="Genomic_DNA"/>
</dbReference>
<feature type="transmembrane region" description="Helical" evidence="1">
    <location>
        <begin position="161"/>
        <end position="182"/>
    </location>
</feature>
<name>A0A1I0DFP5_9FIRM</name>
<feature type="transmembrane region" description="Helical" evidence="1">
    <location>
        <begin position="188"/>
        <end position="207"/>
    </location>
</feature>
<reference evidence="4 5" key="1">
    <citation type="submission" date="2016-10" db="EMBL/GenBank/DDBJ databases">
        <authorList>
            <person name="Varghese N."/>
            <person name="Submissions S."/>
        </authorList>
    </citation>
    <scope>NUCLEOTIDE SEQUENCE [LARGE SCALE GENOMIC DNA]</scope>
    <source>
        <strain evidence="2 5">WG2</strain>
        <strain evidence="3 4">WG5</strain>
    </source>
</reference>
<dbReference type="Proteomes" id="UP000198612">
    <property type="component" value="Unassembled WGS sequence"/>
</dbReference>
<keyword evidence="1" id="KW-0472">Membrane</keyword>
<keyword evidence="1" id="KW-1133">Transmembrane helix</keyword>
<dbReference type="RefSeq" id="WP_089721101.1">
    <property type="nucleotide sequence ID" value="NZ_FNBJ01000086.1"/>
</dbReference>
<evidence type="ECO:0000313" key="5">
    <source>
        <dbReference type="Proteomes" id="UP000199519"/>
    </source>
</evidence>
<accession>A0A1I0DFP5</accession>
<evidence type="ECO:0000313" key="3">
    <source>
        <dbReference type="EMBL" id="SET30409.1"/>
    </source>
</evidence>
<dbReference type="AlphaFoldDB" id="A0A1I0DFP5"/>
<keyword evidence="5" id="KW-1185">Reference proteome</keyword>
<organism evidence="3 4">
    <name type="scientific">Halanaerobium congolense</name>
    <dbReference type="NCBI Taxonomy" id="54121"/>
    <lineage>
        <taxon>Bacteria</taxon>
        <taxon>Bacillati</taxon>
        <taxon>Bacillota</taxon>
        <taxon>Clostridia</taxon>
        <taxon>Halanaerobiales</taxon>
        <taxon>Halanaerobiaceae</taxon>
        <taxon>Halanaerobium</taxon>
    </lineage>
</organism>
<dbReference type="Proteomes" id="UP000199519">
    <property type="component" value="Unassembled WGS sequence"/>
</dbReference>
<evidence type="ECO:0000313" key="2">
    <source>
        <dbReference type="EMBL" id="SDG29369.1"/>
    </source>
</evidence>
<evidence type="ECO:0000313" key="4">
    <source>
        <dbReference type="Proteomes" id="UP000198612"/>
    </source>
</evidence>
<keyword evidence="1" id="KW-0812">Transmembrane</keyword>
<evidence type="ECO:0000256" key="1">
    <source>
        <dbReference type="SAM" id="Phobius"/>
    </source>
</evidence>
<dbReference type="EMBL" id="FOHG01000081">
    <property type="protein sequence ID" value="SET30409.1"/>
    <property type="molecule type" value="Genomic_DNA"/>
</dbReference>
<feature type="transmembrane region" description="Helical" evidence="1">
    <location>
        <begin position="232"/>
        <end position="254"/>
    </location>
</feature>
<sequence length="255" mass="29763">MSKYKLNKKIHSCTVDKELLINLEDCILNRIIDKVIGEYLNEEMIEKYKNNYTISIKEKDGLEEFKRIEDYKGPLLPKDTNQVKLDVNLITPDIPENNIGLSYISIKIGFNIFYEEGIEINIQSENQSKQIASNIYDLIKETIEHKYNGNYVYHLFRTFDFSGFGIALLSAGVGAYFTLLISLQFSSFTYSSLITFLNYLFFLFYLISSKLKPYIVFESTKSKKYKKRYNDIKTLVIFTIIGSIIVKLIFSYIFN</sequence>